<dbReference type="PANTHER" id="PTHR30319:SF1">
    <property type="entry name" value="TRANSCRIPTIONAL REPRESSOR PAAX"/>
    <property type="match status" value="1"/>
</dbReference>
<evidence type="ECO:0000313" key="2">
    <source>
        <dbReference type="Proteomes" id="UP000263753"/>
    </source>
</evidence>
<protein>
    <submittedName>
        <fullName evidence="1">PaaX family transcriptional regulator</fullName>
    </submittedName>
</protein>
<organism evidence="1 2">
    <name type="scientific">Acinetobacter chinensis</name>
    <dbReference type="NCBI Taxonomy" id="2004650"/>
    <lineage>
        <taxon>Bacteria</taxon>
        <taxon>Pseudomonadati</taxon>
        <taxon>Pseudomonadota</taxon>
        <taxon>Gammaproteobacteria</taxon>
        <taxon>Moraxellales</taxon>
        <taxon>Moraxellaceae</taxon>
        <taxon>Acinetobacter</taxon>
    </lineage>
</organism>
<dbReference type="Proteomes" id="UP000263753">
    <property type="component" value="Chromosome"/>
</dbReference>
<dbReference type="InterPro" id="IPR036388">
    <property type="entry name" value="WH-like_DNA-bd_sf"/>
</dbReference>
<dbReference type="AlphaFoldDB" id="A0A3B7LW54"/>
<dbReference type="PANTHER" id="PTHR30319">
    <property type="entry name" value="PHENYLACETIC ACID REGULATOR-RELATED TRANSCRIPTIONAL REPRESSOR"/>
    <property type="match status" value="1"/>
</dbReference>
<sequence>MTSLKLNAKTLVIDLLLAASDRPITIRQLISAARLFDISENQMRVATTRLCNEHKIEAISRGTYRLAQQSHDWADIIVNRQQGILKTRPWQQQYIAVFSNSLGRVDRTALSSRERALKRFGFKELEQGVFIRPDNLTLTLGDIFRELVNAGVEPTVKIALIHSFDEKTQQSIPKLWDTSKFEKNYIKYNTIIEKWLAEYPHLNINDAARESFLLGRETIALLMTDPLLPEAFVDVNLRDRFIQNVIELDQTGLKIWHSLNTEVL</sequence>
<evidence type="ECO:0000313" key="1">
    <source>
        <dbReference type="EMBL" id="AXY56728.1"/>
    </source>
</evidence>
<proteinExistence type="predicted"/>
<reference evidence="2" key="1">
    <citation type="submission" date="2018-09" db="EMBL/GenBank/DDBJ databases">
        <title>The complete genome of Acinetobacter sp. strain WCHAc010005.</title>
        <authorList>
            <person name="Hu Y."/>
            <person name="Long H."/>
            <person name="Feng Y."/>
            <person name="Zong Z."/>
        </authorList>
    </citation>
    <scope>NUCLEOTIDE SEQUENCE [LARGE SCALE GENOMIC DNA]</scope>
    <source>
        <strain evidence="2">WCHAc010005</strain>
    </source>
</reference>
<gene>
    <name evidence="1" type="ORF">CDG60_09215</name>
</gene>
<dbReference type="Gene3D" id="3.30.70.2650">
    <property type="match status" value="1"/>
</dbReference>
<dbReference type="EMBL" id="CP032134">
    <property type="protein sequence ID" value="AXY56728.1"/>
    <property type="molecule type" value="Genomic_DNA"/>
</dbReference>
<name>A0A3B7LW54_9GAMM</name>
<accession>A0A3B7LW54</accession>
<dbReference type="RefSeq" id="WP_087514046.1">
    <property type="nucleotide sequence ID" value="NZ_CP032134.1"/>
</dbReference>
<dbReference type="GO" id="GO:0006351">
    <property type="term" value="P:DNA-templated transcription"/>
    <property type="evidence" value="ECO:0007669"/>
    <property type="project" value="TreeGrafter"/>
</dbReference>
<dbReference type="Gene3D" id="1.10.10.10">
    <property type="entry name" value="Winged helix-like DNA-binding domain superfamily/Winged helix DNA-binding domain"/>
    <property type="match status" value="1"/>
</dbReference>
<dbReference type="KEGG" id="achi:CDG60_09215"/>